<feature type="compositionally biased region" description="Basic and acidic residues" evidence="6">
    <location>
        <begin position="99"/>
        <end position="117"/>
    </location>
</feature>
<dbReference type="Proteomes" id="UP000319663">
    <property type="component" value="Unassembled WGS sequence"/>
</dbReference>
<name>A0A507R0D2_MONPU</name>
<dbReference type="PANTHER" id="PTHR34187">
    <property type="entry name" value="FGR18P"/>
    <property type="match status" value="1"/>
</dbReference>
<evidence type="ECO:0000313" key="10">
    <source>
        <dbReference type="Proteomes" id="UP000319663"/>
    </source>
</evidence>
<evidence type="ECO:0000256" key="4">
    <source>
        <dbReference type="ARBA" id="ARBA00022989"/>
    </source>
</evidence>
<dbReference type="PANTHER" id="PTHR34187:SF2">
    <property type="entry name" value="DUF202 DOMAIN-CONTAINING PROTEIN"/>
    <property type="match status" value="1"/>
</dbReference>
<evidence type="ECO:0000256" key="1">
    <source>
        <dbReference type="ARBA" id="ARBA00004651"/>
    </source>
</evidence>
<feature type="region of interest" description="Disordered" evidence="6">
    <location>
        <begin position="24"/>
        <end position="134"/>
    </location>
</feature>
<reference evidence="9 10" key="1">
    <citation type="submission" date="2019-06" db="EMBL/GenBank/DDBJ databases">
        <title>Wine fermentation using esterase from Monascus purpureus.</title>
        <authorList>
            <person name="Geng C."/>
            <person name="Zhang Y."/>
        </authorList>
    </citation>
    <scope>NUCLEOTIDE SEQUENCE [LARGE SCALE GENOMIC DNA]</scope>
    <source>
        <strain evidence="9">HQ1</strain>
    </source>
</reference>
<keyword evidence="2" id="KW-1003">Cell membrane</keyword>
<keyword evidence="10" id="KW-1185">Reference proteome</keyword>
<organism evidence="9 10">
    <name type="scientific">Monascus purpureus</name>
    <name type="common">Red mold</name>
    <name type="synonym">Monascus anka</name>
    <dbReference type="NCBI Taxonomy" id="5098"/>
    <lineage>
        <taxon>Eukaryota</taxon>
        <taxon>Fungi</taxon>
        <taxon>Dikarya</taxon>
        <taxon>Ascomycota</taxon>
        <taxon>Pezizomycotina</taxon>
        <taxon>Eurotiomycetes</taxon>
        <taxon>Eurotiomycetidae</taxon>
        <taxon>Eurotiales</taxon>
        <taxon>Aspergillaceae</taxon>
        <taxon>Monascus</taxon>
    </lineage>
</organism>
<dbReference type="InterPro" id="IPR052053">
    <property type="entry name" value="IM_YidH-like"/>
</dbReference>
<proteinExistence type="predicted"/>
<dbReference type="OrthoDB" id="199599at2759"/>
<dbReference type="EMBL" id="VIFY01000028">
    <property type="protein sequence ID" value="TQB74679.1"/>
    <property type="molecule type" value="Genomic_DNA"/>
</dbReference>
<dbReference type="InterPro" id="IPR003807">
    <property type="entry name" value="DUF202"/>
</dbReference>
<dbReference type="GO" id="GO:0005886">
    <property type="term" value="C:plasma membrane"/>
    <property type="evidence" value="ECO:0007669"/>
    <property type="project" value="UniProtKB-SubCell"/>
</dbReference>
<evidence type="ECO:0000313" key="9">
    <source>
        <dbReference type="EMBL" id="TQB74679.1"/>
    </source>
</evidence>
<gene>
    <name evidence="9" type="ORF">MPDQ_004330</name>
</gene>
<dbReference type="AlphaFoldDB" id="A0A507R0D2"/>
<feature type="transmembrane region" description="Helical" evidence="7">
    <location>
        <begin position="169"/>
        <end position="190"/>
    </location>
</feature>
<evidence type="ECO:0000256" key="7">
    <source>
        <dbReference type="SAM" id="Phobius"/>
    </source>
</evidence>
<comment type="caution">
    <text evidence="9">The sequence shown here is derived from an EMBL/GenBank/DDBJ whole genome shotgun (WGS) entry which is preliminary data.</text>
</comment>
<keyword evidence="5 7" id="KW-0472">Membrane</keyword>
<accession>A0A507R0D2</accession>
<sequence>MSTSVSTSTRDPSRILAKEIISSDPVYLASCLPSNKNGAGLARDVSGTSTSSADGSKPLPPRSMSTPSQKKPKSTASDEATPIICEDDRTRRNYQSTEGMRDRRSGADNEPPKDQEQRTTGAENRASHSESTAGHVNSWYNRMVDKFGSLELENKGSVARDHLALERTFLAWLRTSLAFASIGIAVTQLFRLSSPVNSTPSADSTATLPPLLFPALYDVNGMGYLSDPRRLRSIGKPLGATFIGIAILILFIGFHRYFEGQYWIIRGKFPASRGSVALIAFLAAALIITALVVILAVSPGASET</sequence>
<dbReference type="Pfam" id="PF02656">
    <property type="entry name" value="DUF202"/>
    <property type="match status" value="1"/>
</dbReference>
<evidence type="ECO:0000256" key="6">
    <source>
        <dbReference type="SAM" id="MobiDB-lite"/>
    </source>
</evidence>
<feature type="transmembrane region" description="Helical" evidence="7">
    <location>
        <begin position="234"/>
        <end position="254"/>
    </location>
</feature>
<evidence type="ECO:0000256" key="2">
    <source>
        <dbReference type="ARBA" id="ARBA00022475"/>
    </source>
</evidence>
<evidence type="ECO:0000256" key="5">
    <source>
        <dbReference type="ARBA" id="ARBA00023136"/>
    </source>
</evidence>
<evidence type="ECO:0000259" key="8">
    <source>
        <dbReference type="Pfam" id="PF02656"/>
    </source>
</evidence>
<feature type="compositionally biased region" description="Polar residues" evidence="6">
    <location>
        <begin position="63"/>
        <end position="78"/>
    </location>
</feature>
<keyword evidence="3 7" id="KW-0812">Transmembrane</keyword>
<feature type="domain" description="DUF202" evidence="8">
    <location>
        <begin position="160"/>
        <end position="259"/>
    </location>
</feature>
<dbReference type="STRING" id="5098.A0A507R0D2"/>
<protein>
    <recommendedName>
        <fullName evidence="8">DUF202 domain-containing protein</fullName>
    </recommendedName>
</protein>
<evidence type="ECO:0000256" key="3">
    <source>
        <dbReference type="ARBA" id="ARBA00022692"/>
    </source>
</evidence>
<keyword evidence="4 7" id="KW-1133">Transmembrane helix</keyword>
<comment type="subcellular location">
    <subcellularLocation>
        <location evidence="1">Cell membrane</location>
        <topology evidence="1">Multi-pass membrane protein</topology>
    </subcellularLocation>
</comment>
<feature type="transmembrane region" description="Helical" evidence="7">
    <location>
        <begin position="275"/>
        <end position="297"/>
    </location>
</feature>